<dbReference type="RefSeq" id="WP_276575167.1">
    <property type="nucleotide sequence ID" value="NZ_JAGSOI010000094.1"/>
</dbReference>
<proteinExistence type="predicted"/>
<dbReference type="InterPro" id="IPR052024">
    <property type="entry name" value="Methanogen_methyltrans"/>
</dbReference>
<reference evidence="2" key="1">
    <citation type="journal article" date="2021" name="mSystems">
        <title>Bacteria and Archaea Synergistically Convert Glycine Betaine to Biogenic Methane in the Formosa Cold Seep of the South China Sea.</title>
        <authorList>
            <person name="Li L."/>
            <person name="Zhang W."/>
            <person name="Zhang S."/>
            <person name="Song L."/>
            <person name="Sun Q."/>
            <person name="Zhang H."/>
            <person name="Xiang H."/>
            <person name="Dong X."/>
        </authorList>
    </citation>
    <scope>NUCLEOTIDE SEQUENCE</scope>
    <source>
        <strain evidence="2">LLY</strain>
    </source>
</reference>
<dbReference type="InterPro" id="IPR038071">
    <property type="entry name" value="UROD/MetE-like_sf"/>
</dbReference>
<protein>
    <recommendedName>
        <fullName evidence="1">Uroporphyrinogen decarboxylase (URO-D) domain-containing protein</fullName>
    </recommendedName>
</protein>
<gene>
    <name evidence="2" type="ORF">KDK67_13295</name>
</gene>
<organism evidence="2 3">
    <name type="scientific">Methanococcoides seepicolus</name>
    <dbReference type="NCBI Taxonomy" id="2828780"/>
    <lineage>
        <taxon>Archaea</taxon>
        <taxon>Methanobacteriati</taxon>
        <taxon>Methanobacteriota</taxon>
        <taxon>Stenosarchaea group</taxon>
        <taxon>Methanomicrobia</taxon>
        <taxon>Methanosarcinales</taxon>
        <taxon>Methanosarcinaceae</taxon>
        <taxon>Methanococcoides</taxon>
    </lineage>
</organism>
<dbReference type="PANTHER" id="PTHR47099">
    <property type="entry name" value="METHYLCOBAMIDE:COM METHYLTRANSFERASE MTBA"/>
    <property type="match status" value="1"/>
</dbReference>
<accession>A0A9E4ZI98</accession>
<keyword evidence="3" id="KW-1185">Reference proteome</keyword>
<reference evidence="2" key="2">
    <citation type="submission" date="2021-04" db="EMBL/GenBank/DDBJ databases">
        <authorList>
            <person name="Dong X."/>
        </authorList>
    </citation>
    <scope>NUCLEOTIDE SEQUENCE</scope>
    <source>
        <strain evidence="2">LLY</strain>
    </source>
</reference>
<dbReference type="Pfam" id="PF01208">
    <property type="entry name" value="URO-D"/>
    <property type="match status" value="1"/>
</dbReference>
<dbReference type="PANTHER" id="PTHR47099:SF1">
    <property type="entry name" value="METHYLCOBAMIDE:COM METHYLTRANSFERASE MTBA"/>
    <property type="match status" value="1"/>
</dbReference>
<dbReference type="Proteomes" id="UP001056766">
    <property type="component" value="Unassembled WGS sequence"/>
</dbReference>
<name>A0A9E4ZI98_9EURY</name>
<dbReference type="Gene3D" id="3.20.20.210">
    <property type="match status" value="1"/>
</dbReference>
<dbReference type="GO" id="GO:0006779">
    <property type="term" value="P:porphyrin-containing compound biosynthetic process"/>
    <property type="evidence" value="ECO:0007669"/>
    <property type="project" value="InterPro"/>
</dbReference>
<dbReference type="EMBL" id="JAGSOI010000094">
    <property type="protein sequence ID" value="MCM1987935.1"/>
    <property type="molecule type" value="Genomic_DNA"/>
</dbReference>
<dbReference type="InterPro" id="IPR000257">
    <property type="entry name" value="Uroporphyrinogen_deCOase"/>
</dbReference>
<evidence type="ECO:0000313" key="3">
    <source>
        <dbReference type="Proteomes" id="UP001056766"/>
    </source>
</evidence>
<feature type="domain" description="Uroporphyrinogen decarboxylase (URO-D)" evidence="1">
    <location>
        <begin position="13"/>
        <end position="62"/>
    </location>
</feature>
<dbReference type="SUPFAM" id="SSF51726">
    <property type="entry name" value="UROD/MetE-like"/>
    <property type="match status" value="1"/>
</dbReference>
<dbReference type="GO" id="GO:0004853">
    <property type="term" value="F:uroporphyrinogen decarboxylase activity"/>
    <property type="evidence" value="ECO:0007669"/>
    <property type="project" value="InterPro"/>
</dbReference>
<evidence type="ECO:0000259" key="1">
    <source>
        <dbReference type="Pfam" id="PF01208"/>
    </source>
</evidence>
<dbReference type="AlphaFoldDB" id="A0A9E4ZI98"/>
<evidence type="ECO:0000313" key="2">
    <source>
        <dbReference type="EMBL" id="MCM1987935.1"/>
    </source>
</evidence>
<sequence length="82" mass="9017">MLCEVQNSNPVCLGNDVCLMGNINPNVFGDGSFADIENEVKNCMDAAPEKGFILSTRCEIPLLNQDDYKIRSIDNKSSNTEC</sequence>
<comment type="caution">
    <text evidence="2">The sequence shown here is derived from an EMBL/GenBank/DDBJ whole genome shotgun (WGS) entry which is preliminary data.</text>
</comment>